<organism evidence="2 3">
    <name type="scientific">Gonium pectorale</name>
    <name type="common">Green alga</name>
    <dbReference type="NCBI Taxonomy" id="33097"/>
    <lineage>
        <taxon>Eukaryota</taxon>
        <taxon>Viridiplantae</taxon>
        <taxon>Chlorophyta</taxon>
        <taxon>core chlorophytes</taxon>
        <taxon>Chlorophyceae</taxon>
        <taxon>CS clade</taxon>
        <taxon>Chlamydomonadales</taxon>
        <taxon>Volvocaceae</taxon>
        <taxon>Gonium</taxon>
    </lineage>
</organism>
<sequence length="332" mass="34925">MECVSFALIVDDIVLPNGETNLEALGGGGGQALFGYQLVTGQEVTVGLCAGVGPDLPQKCTVWRVPGDPCERMYDMMDRFGPLEALPPRFQSCPNYHLGVHPQQPPLGFMQALRSAAHRNGGFLSVESYAEAEDAIRPERVLELLRRCDVFSPNDQEARSLVGPGNPEELALRLLSLSPPGGADVVAVPAVADTRVVDVTGCGNAFCGGFLAALYRGGRAVGKGTDPRPNNDVSGSDGGGSPAAGPPSWLGRSDLATAGAWGCVAASFMAEERGVPLTPIPQLQEAARRRLLELLPRVRALELSLAPRAPHDDDERPDAAASGPGNLRCSVQ</sequence>
<keyword evidence="3" id="KW-1185">Reference proteome</keyword>
<dbReference type="STRING" id="33097.A0A150GDE3"/>
<proteinExistence type="predicted"/>
<evidence type="ECO:0000313" key="2">
    <source>
        <dbReference type="EMBL" id="KXZ47605.1"/>
    </source>
</evidence>
<gene>
    <name evidence="2" type="ORF">GPECTOR_34g764</name>
</gene>
<protein>
    <submittedName>
        <fullName evidence="2">Uncharacterized protein</fullName>
    </submittedName>
</protein>
<dbReference type="Proteomes" id="UP000075714">
    <property type="component" value="Unassembled WGS sequence"/>
</dbReference>
<dbReference type="PANTHER" id="PTHR47098">
    <property type="entry name" value="PROTEIN MAK32"/>
    <property type="match status" value="1"/>
</dbReference>
<dbReference type="AlphaFoldDB" id="A0A150GDE3"/>
<feature type="region of interest" description="Disordered" evidence="1">
    <location>
        <begin position="221"/>
        <end position="251"/>
    </location>
</feature>
<feature type="compositionally biased region" description="Basic and acidic residues" evidence="1">
    <location>
        <begin position="309"/>
        <end position="318"/>
    </location>
</feature>
<evidence type="ECO:0000256" key="1">
    <source>
        <dbReference type="SAM" id="MobiDB-lite"/>
    </source>
</evidence>
<dbReference type="PANTHER" id="PTHR47098:SF2">
    <property type="entry name" value="PROTEIN MAK32"/>
    <property type="match status" value="1"/>
</dbReference>
<name>A0A150GDE3_GONPE</name>
<reference evidence="3" key="1">
    <citation type="journal article" date="2016" name="Nat. Commun.">
        <title>The Gonium pectorale genome demonstrates co-option of cell cycle regulation during the evolution of multicellularity.</title>
        <authorList>
            <person name="Hanschen E.R."/>
            <person name="Marriage T.N."/>
            <person name="Ferris P.J."/>
            <person name="Hamaji T."/>
            <person name="Toyoda A."/>
            <person name="Fujiyama A."/>
            <person name="Neme R."/>
            <person name="Noguchi H."/>
            <person name="Minakuchi Y."/>
            <person name="Suzuki M."/>
            <person name="Kawai-Toyooka H."/>
            <person name="Smith D.R."/>
            <person name="Sparks H."/>
            <person name="Anderson J."/>
            <person name="Bakaric R."/>
            <person name="Luria V."/>
            <person name="Karger A."/>
            <person name="Kirschner M.W."/>
            <person name="Durand P.M."/>
            <person name="Michod R.E."/>
            <person name="Nozaki H."/>
            <person name="Olson B.J."/>
        </authorList>
    </citation>
    <scope>NUCLEOTIDE SEQUENCE [LARGE SCALE GENOMIC DNA]</scope>
    <source>
        <strain evidence="3">NIES-2863</strain>
    </source>
</reference>
<dbReference type="SUPFAM" id="SSF53613">
    <property type="entry name" value="Ribokinase-like"/>
    <property type="match status" value="1"/>
</dbReference>
<dbReference type="InterPro" id="IPR029056">
    <property type="entry name" value="Ribokinase-like"/>
</dbReference>
<dbReference type="EMBL" id="LSYV01000035">
    <property type="protein sequence ID" value="KXZ47605.1"/>
    <property type="molecule type" value="Genomic_DNA"/>
</dbReference>
<dbReference type="OrthoDB" id="497927at2759"/>
<feature type="region of interest" description="Disordered" evidence="1">
    <location>
        <begin position="304"/>
        <end position="332"/>
    </location>
</feature>
<evidence type="ECO:0000313" key="3">
    <source>
        <dbReference type="Proteomes" id="UP000075714"/>
    </source>
</evidence>
<comment type="caution">
    <text evidence="2">The sequence shown here is derived from an EMBL/GenBank/DDBJ whole genome shotgun (WGS) entry which is preliminary data.</text>
</comment>
<accession>A0A150GDE3</accession>
<dbReference type="Gene3D" id="3.40.1190.20">
    <property type="match status" value="1"/>
</dbReference>